<reference evidence="1 2" key="1">
    <citation type="submission" date="2007-11" db="EMBL/GenBank/DDBJ databases">
        <authorList>
            <consortium name="The Salmonella enterica serovar Paratyphi B Genome Sequencing Project"/>
            <person name="McClelland M."/>
            <person name="Sanderson E.K."/>
            <person name="Porwollik S."/>
            <person name="Spieth J."/>
            <person name="Clifton W.S."/>
            <person name="Fulton R."/>
            <person name="Cordes M."/>
            <person name="Wollam A."/>
            <person name="Shah N."/>
            <person name="Pepin K."/>
            <person name="Bhonagiri V."/>
            <person name="Nash W."/>
            <person name="Johnson M."/>
            <person name="Thiruvilangam P."/>
            <person name="Wilson R."/>
        </authorList>
    </citation>
    <scope>NUCLEOTIDE SEQUENCE [LARGE SCALE GENOMIC DNA]</scope>
    <source>
        <strain evidence="2">ATCC BAA-1250 / SPB7</strain>
    </source>
</reference>
<dbReference type="AlphaFoldDB" id="A0A6C6Z950"/>
<gene>
    <name evidence="1" type="ordered locus">SPAB_04785</name>
</gene>
<evidence type="ECO:0000313" key="2">
    <source>
        <dbReference type="Proteomes" id="UP000008556"/>
    </source>
</evidence>
<dbReference type="Proteomes" id="UP000008556">
    <property type="component" value="Chromosome"/>
</dbReference>
<name>A0A6C6Z950_SALPB</name>
<organism evidence="1 2">
    <name type="scientific">Salmonella paratyphi B (strain ATCC BAA-1250 / SPB7)</name>
    <dbReference type="NCBI Taxonomy" id="1016998"/>
    <lineage>
        <taxon>Bacteria</taxon>
        <taxon>Pseudomonadati</taxon>
        <taxon>Pseudomonadota</taxon>
        <taxon>Gammaproteobacteria</taxon>
        <taxon>Enterobacterales</taxon>
        <taxon>Enterobacteriaceae</taxon>
        <taxon>Salmonella</taxon>
    </lineage>
</organism>
<dbReference type="EMBL" id="CP000886">
    <property type="protein sequence ID" value="ABX70096.1"/>
    <property type="molecule type" value="Genomic_DNA"/>
</dbReference>
<proteinExistence type="predicted"/>
<dbReference type="KEGG" id="spq:SPAB_04785"/>
<evidence type="ECO:0000313" key="1">
    <source>
        <dbReference type="EMBL" id="ABX70096.1"/>
    </source>
</evidence>
<protein>
    <submittedName>
        <fullName evidence="1">Uncharacterized protein</fullName>
    </submittedName>
</protein>
<sequence>MLPGGAMLTGPTKPVSRIRRLCRHPATIISHEEITVVQMATRLAQRRPVFLAPHFS</sequence>
<accession>A0A6C6Z950</accession>